<dbReference type="InterPro" id="IPR010780">
    <property type="entry name" value="DUF1375"/>
</dbReference>
<evidence type="ECO:0000313" key="2">
    <source>
        <dbReference type="EMBL" id="BCG46989.1"/>
    </source>
</evidence>
<keyword evidence="1" id="KW-0732">Signal</keyword>
<organism evidence="2 3">
    <name type="scientific">Citrifermentans bremense</name>
    <dbReference type="NCBI Taxonomy" id="60035"/>
    <lineage>
        <taxon>Bacteria</taxon>
        <taxon>Pseudomonadati</taxon>
        <taxon>Thermodesulfobacteriota</taxon>
        <taxon>Desulfuromonadia</taxon>
        <taxon>Geobacterales</taxon>
        <taxon>Geobacteraceae</taxon>
        <taxon>Citrifermentans</taxon>
    </lineage>
</organism>
<feature type="chain" id="PRO_5027996895" description="YceK/YidQ family lipoprotein" evidence="1">
    <location>
        <begin position="23"/>
        <end position="105"/>
    </location>
</feature>
<name>A0A6S6M0D6_9BACT</name>
<dbReference type="EMBL" id="AP023213">
    <property type="protein sequence ID" value="BCG46989.1"/>
    <property type="molecule type" value="Genomic_DNA"/>
</dbReference>
<evidence type="ECO:0000313" key="3">
    <source>
        <dbReference type="Proteomes" id="UP000515472"/>
    </source>
</evidence>
<protein>
    <recommendedName>
        <fullName evidence="4">YceK/YidQ family lipoprotein</fullName>
    </recommendedName>
</protein>
<dbReference type="PROSITE" id="PS51257">
    <property type="entry name" value="PROKAR_LIPOPROTEIN"/>
    <property type="match status" value="1"/>
</dbReference>
<gene>
    <name evidence="2" type="ORF">GEOBRER4_17390</name>
</gene>
<dbReference type="Pfam" id="PF07119">
    <property type="entry name" value="DUF1375"/>
    <property type="match status" value="1"/>
</dbReference>
<accession>A0A6S6M0D6</accession>
<dbReference type="Proteomes" id="UP000515472">
    <property type="component" value="Chromosome"/>
</dbReference>
<proteinExistence type="predicted"/>
<reference evidence="2 3" key="1">
    <citation type="submission" date="2020-06" db="EMBL/GenBank/DDBJ databases">
        <title>Interaction of electrochemicaly active bacteria, Geobacter bremensis R4 on different carbon anode.</title>
        <authorList>
            <person name="Meng L."/>
            <person name="Yoshida N."/>
        </authorList>
    </citation>
    <scope>NUCLEOTIDE SEQUENCE [LARGE SCALE GENOMIC DNA]</scope>
    <source>
        <strain evidence="2 3">R4</strain>
    </source>
</reference>
<evidence type="ECO:0000256" key="1">
    <source>
        <dbReference type="SAM" id="SignalP"/>
    </source>
</evidence>
<evidence type="ECO:0008006" key="4">
    <source>
        <dbReference type="Google" id="ProtNLM"/>
    </source>
</evidence>
<sequence length="105" mass="11063">MKKRLLQISLLICTGVSITGCATILSLSTADEQTKCGSDCNVPRIFSGTAVDICGLAADNLGIFALVDLPLSLVGDTLMFPYTYYTQSKYGDISVKTPCASKSGT</sequence>
<feature type="signal peptide" evidence="1">
    <location>
        <begin position="1"/>
        <end position="22"/>
    </location>
</feature>
<dbReference type="AlphaFoldDB" id="A0A6S6M0D6"/>
<dbReference type="KEGG" id="gbn:GEOBRER4_17390"/>
<keyword evidence="3" id="KW-1185">Reference proteome</keyword>